<dbReference type="PANTHER" id="PTHR18895">
    <property type="entry name" value="HEMK METHYLTRANSFERASE"/>
    <property type="match status" value="1"/>
</dbReference>
<comment type="function">
    <text evidence="5">Methylates the class 1 translation termination release factors RF1/PrfA and RF2/PrfB on the glutamine residue of the universally conserved GGQ motif.</text>
</comment>
<dbReference type="EMBL" id="FWFQ01000001">
    <property type="protein sequence ID" value="SLN11176.1"/>
    <property type="molecule type" value="Genomic_DNA"/>
</dbReference>
<proteinExistence type="inferred from homology"/>
<evidence type="ECO:0000313" key="8">
    <source>
        <dbReference type="EMBL" id="SLN11176.1"/>
    </source>
</evidence>
<dbReference type="GO" id="GO:0003676">
    <property type="term" value="F:nucleic acid binding"/>
    <property type="evidence" value="ECO:0007669"/>
    <property type="project" value="InterPro"/>
</dbReference>
<accession>A0A1Y5R7W8</accession>
<dbReference type="InterPro" id="IPR040758">
    <property type="entry name" value="PrmC_N"/>
</dbReference>
<evidence type="ECO:0000259" key="6">
    <source>
        <dbReference type="Pfam" id="PF05175"/>
    </source>
</evidence>
<dbReference type="NCBIfam" id="TIGR00536">
    <property type="entry name" value="hemK_fam"/>
    <property type="match status" value="1"/>
</dbReference>
<dbReference type="InterPro" id="IPR029063">
    <property type="entry name" value="SAM-dependent_MTases_sf"/>
</dbReference>
<dbReference type="InterPro" id="IPR019874">
    <property type="entry name" value="RF_methyltr_PrmC"/>
</dbReference>
<dbReference type="RefSeq" id="WP_085866712.1">
    <property type="nucleotide sequence ID" value="NZ_FWFQ01000001.1"/>
</dbReference>
<dbReference type="GO" id="GO:0102559">
    <property type="term" value="F:peptide chain release factor N(5)-glutamine methyltransferase activity"/>
    <property type="evidence" value="ECO:0007669"/>
    <property type="project" value="UniProtKB-EC"/>
</dbReference>
<feature type="binding site" evidence="5">
    <location>
        <begin position="117"/>
        <end position="121"/>
    </location>
    <ligand>
        <name>S-adenosyl-L-methionine</name>
        <dbReference type="ChEBI" id="CHEBI:59789"/>
    </ligand>
</feature>
<dbReference type="InterPro" id="IPR007848">
    <property type="entry name" value="Small_mtfrase_dom"/>
</dbReference>
<feature type="binding site" evidence="5">
    <location>
        <position position="140"/>
    </location>
    <ligand>
        <name>S-adenosyl-L-methionine</name>
        <dbReference type="ChEBI" id="CHEBI:59789"/>
    </ligand>
</feature>
<evidence type="ECO:0000256" key="2">
    <source>
        <dbReference type="ARBA" id="ARBA00022679"/>
    </source>
</evidence>
<dbReference type="InterPro" id="IPR004556">
    <property type="entry name" value="HemK-like"/>
</dbReference>
<feature type="domain" description="Release factor glutamine methyltransferase N-terminal" evidence="7">
    <location>
        <begin position="8"/>
        <end position="76"/>
    </location>
</feature>
<reference evidence="8 9" key="1">
    <citation type="submission" date="2017-03" db="EMBL/GenBank/DDBJ databases">
        <authorList>
            <person name="Afonso C.L."/>
            <person name="Miller P.J."/>
            <person name="Scott M.A."/>
            <person name="Spackman E."/>
            <person name="Goraichik I."/>
            <person name="Dimitrov K.M."/>
            <person name="Suarez D.L."/>
            <person name="Swayne D.E."/>
        </authorList>
    </citation>
    <scope>NUCLEOTIDE SEQUENCE [LARGE SCALE GENOMIC DNA]</scope>
    <source>
        <strain evidence="8 9">CECT 7680</strain>
    </source>
</reference>
<comment type="similarity">
    <text evidence="5">Belongs to the protein N5-glutamine methyltransferase family. PrmC subfamily.</text>
</comment>
<dbReference type="PANTHER" id="PTHR18895:SF74">
    <property type="entry name" value="MTRF1L RELEASE FACTOR GLUTAMINE METHYLTRANSFERASE"/>
    <property type="match status" value="1"/>
</dbReference>
<dbReference type="CDD" id="cd02440">
    <property type="entry name" value="AdoMet_MTases"/>
    <property type="match status" value="1"/>
</dbReference>
<gene>
    <name evidence="5 8" type="primary">prmC</name>
    <name evidence="8" type="ORF">PSA7680_00108</name>
</gene>
<dbReference type="AlphaFoldDB" id="A0A1Y5R7W8"/>
<name>A0A1Y5R7W8_9RHOB</name>
<evidence type="ECO:0000256" key="1">
    <source>
        <dbReference type="ARBA" id="ARBA00022603"/>
    </source>
</evidence>
<protein>
    <recommendedName>
        <fullName evidence="5">Release factor glutamine methyltransferase</fullName>
        <shortName evidence="5">RF MTase</shortName>
        <ecNumber evidence="5">2.1.1.297</ecNumber>
    </recommendedName>
    <alternativeName>
        <fullName evidence="5">N5-glutamine methyltransferase PrmC</fullName>
    </alternativeName>
    <alternativeName>
        <fullName evidence="5">Protein-(glutamine-N5) MTase PrmC</fullName>
    </alternativeName>
    <alternativeName>
        <fullName evidence="5">Protein-glutamine N-methyltransferase PrmC</fullName>
    </alternativeName>
</protein>
<dbReference type="SUPFAM" id="SSF53335">
    <property type="entry name" value="S-adenosyl-L-methionine-dependent methyltransferases"/>
    <property type="match status" value="1"/>
</dbReference>
<feature type="binding site" evidence="5">
    <location>
        <position position="183"/>
    </location>
    <ligand>
        <name>S-adenosyl-L-methionine</name>
        <dbReference type="ChEBI" id="CHEBI:59789"/>
    </ligand>
</feature>
<evidence type="ECO:0000256" key="5">
    <source>
        <dbReference type="HAMAP-Rule" id="MF_02126"/>
    </source>
</evidence>
<sequence>MSTVSATLRAATQRLAQAGIPDAATDARSLLAHALGVPRSRLTLLGPEAVTRAQVEAFEALIAGRLERRPVSQLVGRRSFWGREFLVTSDVLDPRPETEDLVARALEHPFGRVLDLGTGSGCILLTLLAERPEAQGVGVDASPAALAVARRNAEALGVQARAELLCSDWFAQVSGRFDLIVSNPPYITEDEMAALSPEVALHEPRMALTPGGDGLAAYRVICAQAGAFLRPGAPLLFEIGHAQGAAVAQIMEDAGFAGVAVLPDLSGKDRNVIGRWCG</sequence>
<dbReference type="InterPro" id="IPR002052">
    <property type="entry name" value="DNA_methylase_N6_adenine_CS"/>
</dbReference>
<feature type="binding site" evidence="5">
    <location>
        <begin position="183"/>
        <end position="186"/>
    </location>
    <ligand>
        <name>substrate</name>
    </ligand>
</feature>
<keyword evidence="3 5" id="KW-0949">S-adenosyl-L-methionine</keyword>
<comment type="catalytic activity">
    <reaction evidence="4 5">
        <text>L-glutaminyl-[peptide chain release factor] + S-adenosyl-L-methionine = N(5)-methyl-L-glutaminyl-[peptide chain release factor] + S-adenosyl-L-homocysteine + H(+)</text>
        <dbReference type="Rhea" id="RHEA:42896"/>
        <dbReference type="Rhea" id="RHEA-COMP:10271"/>
        <dbReference type="Rhea" id="RHEA-COMP:10272"/>
        <dbReference type="ChEBI" id="CHEBI:15378"/>
        <dbReference type="ChEBI" id="CHEBI:30011"/>
        <dbReference type="ChEBI" id="CHEBI:57856"/>
        <dbReference type="ChEBI" id="CHEBI:59789"/>
        <dbReference type="ChEBI" id="CHEBI:61891"/>
        <dbReference type="EC" id="2.1.1.297"/>
    </reaction>
</comment>
<dbReference type="EC" id="2.1.1.297" evidence="5"/>
<dbReference type="Gene3D" id="3.40.50.150">
    <property type="entry name" value="Vaccinia Virus protein VP39"/>
    <property type="match status" value="1"/>
</dbReference>
<dbReference type="Pfam" id="PF05175">
    <property type="entry name" value="MTS"/>
    <property type="match status" value="1"/>
</dbReference>
<dbReference type="InterPro" id="IPR050320">
    <property type="entry name" value="N5-glutamine_MTase"/>
</dbReference>
<dbReference type="PROSITE" id="PS00092">
    <property type="entry name" value="N6_MTASE"/>
    <property type="match status" value="1"/>
</dbReference>
<evidence type="ECO:0000313" key="9">
    <source>
        <dbReference type="Proteomes" id="UP000193409"/>
    </source>
</evidence>
<evidence type="ECO:0000256" key="4">
    <source>
        <dbReference type="ARBA" id="ARBA00048391"/>
    </source>
</evidence>
<evidence type="ECO:0000259" key="7">
    <source>
        <dbReference type="Pfam" id="PF17827"/>
    </source>
</evidence>
<evidence type="ECO:0000256" key="3">
    <source>
        <dbReference type="ARBA" id="ARBA00022691"/>
    </source>
</evidence>
<keyword evidence="1 5" id="KW-0489">Methyltransferase</keyword>
<dbReference type="NCBIfam" id="TIGR03534">
    <property type="entry name" value="RF_mod_PrmC"/>
    <property type="match status" value="1"/>
</dbReference>
<feature type="domain" description="Methyltransferase small" evidence="6">
    <location>
        <begin position="101"/>
        <end position="213"/>
    </location>
</feature>
<dbReference type="GO" id="GO:0032259">
    <property type="term" value="P:methylation"/>
    <property type="evidence" value="ECO:0007669"/>
    <property type="project" value="UniProtKB-KW"/>
</dbReference>
<feature type="binding site" evidence="5">
    <location>
        <position position="169"/>
    </location>
    <ligand>
        <name>S-adenosyl-L-methionine</name>
        <dbReference type="ChEBI" id="CHEBI:59789"/>
    </ligand>
</feature>
<keyword evidence="9" id="KW-1185">Reference proteome</keyword>
<dbReference type="OrthoDB" id="9800643at2"/>
<keyword evidence="2 5" id="KW-0808">Transferase</keyword>
<dbReference type="Gene3D" id="1.10.8.10">
    <property type="entry name" value="DNA helicase RuvA subunit, C-terminal domain"/>
    <property type="match status" value="1"/>
</dbReference>
<organism evidence="8 9">
    <name type="scientific">Pseudoruegeria aquimaris</name>
    <dbReference type="NCBI Taxonomy" id="393663"/>
    <lineage>
        <taxon>Bacteria</taxon>
        <taxon>Pseudomonadati</taxon>
        <taxon>Pseudomonadota</taxon>
        <taxon>Alphaproteobacteria</taxon>
        <taxon>Rhodobacterales</taxon>
        <taxon>Roseobacteraceae</taxon>
        <taxon>Pseudoruegeria</taxon>
    </lineage>
</organism>
<dbReference type="Pfam" id="PF17827">
    <property type="entry name" value="PrmC_N"/>
    <property type="match status" value="1"/>
</dbReference>
<dbReference type="HAMAP" id="MF_02126">
    <property type="entry name" value="RF_methyltr_PrmC"/>
    <property type="match status" value="1"/>
</dbReference>
<dbReference type="Proteomes" id="UP000193409">
    <property type="component" value="Unassembled WGS sequence"/>
</dbReference>